<dbReference type="InterPro" id="IPR045180">
    <property type="entry name" value="La_dom_prot"/>
</dbReference>
<feature type="region of interest" description="Disordered" evidence="8">
    <location>
        <begin position="310"/>
        <end position="341"/>
    </location>
</feature>
<feature type="region of interest" description="Disordered" evidence="8">
    <location>
        <begin position="80"/>
        <end position="170"/>
    </location>
</feature>
<feature type="compositionally biased region" description="Pro residues" evidence="8">
    <location>
        <begin position="196"/>
        <end position="207"/>
    </location>
</feature>
<name>A0A8D0Y977_PIG</name>
<feature type="region of interest" description="Disordered" evidence="8">
    <location>
        <begin position="184"/>
        <end position="215"/>
    </location>
</feature>
<dbReference type="Proteomes" id="UP000694570">
    <property type="component" value="Unplaced"/>
</dbReference>
<accession>A0A8D0Y977</accession>
<reference evidence="10" key="1">
    <citation type="submission" date="2025-08" db="UniProtKB">
        <authorList>
            <consortium name="Ensembl"/>
        </authorList>
    </citation>
    <scope>IDENTIFICATION</scope>
</reference>
<evidence type="ECO:0000256" key="1">
    <source>
        <dbReference type="ARBA" id="ARBA00004514"/>
    </source>
</evidence>
<dbReference type="GO" id="GO:0045727">
    <property type="term" value="P:positive regulation of translation"/>
    <property type="evidence" value="ECO:0007669"/>
    <property type="project" value="UniProtKB-ARBA"/>
</dbReference>
<dbReference type="FunFam" id="1.10.10.10:FF:000144">
    <property type="entry name" value="la-related protein 4 isoform X2"/>
    <property type="match status" value="1"/>
</dbReference>
<feature type="region of interest" description="Disordered" evidence="8">
    <location>
        <begin position="615"/>
        <end position="730"/>
    </location>
</feature>
<sequence>MGCCFSKELSSDDDSEKTGLLQESMEEKEPETKISNSLSSFSDAFGGEARPHGGARAGAGARRPPVGSLSAVALVVPGRHRHLGEAASPERGAAAQQSSGTEIEVVADVPSSSSRGSTSPVSGAGERKADGPARVALGRRGPPGESRPAGLAITDPDGPAPAGKPCVPGCGTAAAPEGWLACRSQGLRRGAQGPGQPEPPLRGPPLPGGLEGVLTGKTGCRSELLSDSDPPCKGNFDGLQAATCPRLPKTVMERSTLRRVGTLPTLNGNTDMNSQVCAHPSPKVGGGCSSGPGGLGPDSHVHVVNDAPDVERNGDSGPGTACVGQSVDSEREGGHCVEPLRDSRSQSGLLSLRRHRINASSKRRAAAVGFGNRCLPVRADFQASAPSSRDGPGPELLLGPEMLEEQRGHGSLGTGGSRLADKAELSLWSQNSWSYQEEDESCIFEGEGCATRAFRGASACRGGLCADTRAGEAQAHTCDLTPCAVQAATVEAVPPNSKPPDGFKWPGSAVVSSACVLTRAEEDSGAEDAACADSSGSDPCRPESAERGSPGACQRETRKMDIVGVQADPETALDWETNVRKCKAESSWDVLVRVSSGVTRKPNFETNQIEENVTQGVNDCRYEGPSLVSPLSRSQRPGTQRSGVEGASPGDGGRRLQPKQVFSQSAGEASLASGGGASGSEPEPVSGVQEETLGQEQGSGDGGLAGHVGPRRVGRQRAAGPMEQGPALNRTLGFVESSQLGFGRMEVSDTCAGCPCLAGVGLAQGDGHSAVPPGGPGDSKEVVVRDPEDLVPSLLSESPSKGDGQNCPEDVYSQFVNELAWYPVGELVGHVFSEGLADGPGCQEGCPWTKGVAEDAGEEEQILSGHLRVKPWDLEMALVWMEKPPYQPPVAEAGVTWGWQDRGGQLVPTAKVSELNPNAKVWGTHMLHLEAGSTADGGVRAAWEETPRRGQEGLDTHGSGDRSPENAALSDLQESDRTAMSTLGLDHSEYESPPENSETGGNESQPEGQEDPREVLKKTLEFCLSRENLASDMYLISQMDSDQYVPITTVANLDHIKKLSTDMDLIVEVLRSLPLVQVDEKGEKVRPNQNRCIVILREISESTPVEEVEALFKGDNLPKFINCEFAYNDNWFITFETEADAQQAYRYLREEVKTFQGKPIKARIKAKAIAINTFLPKNGFRPLDMSLYAQQRYTASFYFPPVYSPQQPFPLYSLIAPQTWSATHSYLDPPLVTPFPNTGFINGFTSPTFKPAASPLASLRQYPPRSRNPSKSHLRQAIPSAERGPGLLESPSIFNFTAERLINGVRSPQTRQASQPRARIQTPAAFAKREVGPGRVEQSSLESPPGLGRGRKNSFGYRKKREEKFTRSQTQSPTPPRPPSPSFELGLSSFPPLPGAAGHLKTEDSFENRLPGLLAGPAKERSLNADASTNTQPAAPSREPPATCALTAACERAPSPARPPEDPEVVERQRETPSVDRPPPALSTTASKSVQVNGGATELRKPSYAEICQRTSREPPSSVLQPQKEQKPHAVACGKDERKLAEREPPAPRSSPGPAKDQRRPLGRRPSPPAPGRRPHRDQSPPPRSPQ</sequence>
<dbReference type="GO" id="GO:0005829">
    <property type="term" value="C:cytosol"/>
    <property type="evidence" value="ECO:0007669"/>
    <property type="project" value="UniProtKB-SubCell"/>
</dbReference>
<feature type="compositionally biased region" description="Polar residues" evidence="8">
    <location>
        <begin position="1482"/>
        <end position="1494"/>
    </location>
</feature>
<feature type="region of interest" description="Disordered" evidence="8">
    <location>
        <begin position="1305"/>
        <end position="1400"/>
    </location>
</feature>
<feature type="region of interest" description="Disordered" evidence="8">
    <location>
        <begin position="1259"/>
        <end position="1286"/>
    </location>
</feature>
<evidence type="ECO:0000256" key="7">
    <source>
        <dbReference type="PROSITE-ProRule" id="PRU00332"/>
    </source>
</evidence>
<proteinExistence type="predicted"/>
<evidence type="ECO:0000313" key="11">
    <source>
        <dbReference type="Proteomes" id="UP000694570"/>
    </source>
</evidence>
<dbReference type="CDD" id="cd08036">
    <property type="entry name" value="LARP_5"/>
    <property type="match status" value="1"/>
</dbReference>
<feature type="compositionally biased region" description="Polar residues" evidence="8">
    <location>
        <begin position="629"/>
        <end position="642"/>
    </location>
</feature>
<feature type="domain" description="HTH La-type RNA-binding" evidence="9">
    <location>
        <begin position="1006"/>
        <end position="1095"/>
    </location>
</feature>
<keyword evidence="6" id="KW-0007">Acetylation</keyword>
<dbReference type="PANTHER" id="PTHR22792">
    <property type="entry name" value="LUPUS LA PROTEIN-RELATED"/>
    <property type="match status" value="1"/>
</dbReference>
<dbReference type="InterPro" id="IPR036388">
    <property type="entry name" value="WH-like_DNA-bd_sf"/>
</dbReference>
<dbReference type="SMART" id="SM00715">
    <property type="entry name" value="LA"/>
    <property type="match status" value="1"/>
</dbReference>
<evidence type="ECO:0000256" key="8">
    <source>
        <dbReference type="SAM" id="MobiDB-lite"/>
    </source>
</evidence>
<feature type="region of interest" description="Disordered" evidence="8">
    <location>
        <begin position="526"/>
        <end position="559"/>
    </location>
</feature>
<keyword evidence="2" id="KW-0488">Methylation</keyword>
<dbReference type="Pfam" id="PF26088">
    <property type="entry name" value="RRM_LARP4"/>
    <property type="match status" value="1"/>
</dbReference>
<comment type="subcellular location">
    <subcellularLocation>
        <location evidence="1">Cytoplasm</location>
        <location evidence="1">Cytosol</location>
    </subcellularLocation>
</comment>
<feature type="compositionally biased region" description="Polar residues" evidence="8">
    <location>
        <begin position="1425"/>
        <end position="1434"/>
    </location>
</feature>
<dbReference type="Pfam" id="PF05383">
    <property type="entry name" value="La"/>
    <property type="match status" value="1"/>
</dbReference>
<feature type="region of interest" description="Disordered" evidence="8">
    <location>
        <begin position="1"/>
        <end position="65"/>
    </location>
</feature>
<dbReference type="InterPro" id="IPR034900">
    <property type="entry name" value="LARP4B_RRM"/>
</dbReference>
<gene>
    <name evidence="10" type="primary">LARP4B</name>
</gene>
<evidence type="ECO:0000256" key="2">
    <source>
        <dbReference type="ARBA" id="ARBA00022481"/>
    </source>
</evidence>
<dbReference type="PROSITE" id="PS50961">
    <property type="entry name" value="HTH_LA"/>
    <property type="match status" value="1"/>
</dbReference>
<feature type="region of interest" description="Disordered" evidence="8">
    <location>
        <begin position="1417"/>
        <end position="1587"/>
    </location>
</feature>
<feature type="compositionally biased region" description="Basic and acidic residues" evidence="8">
    <location>
        <begin position="1524"/>
        <end position="1546"/>
    </location>
</feature>
<evidence type="ECO:0000256" key="4">
    <source>
        <dbReference type="ARBA" id="ARBA00022553"/>
    </source>
</evidence>
<keyword evidence="4" id="KW-0597">Phosphoprotein</keyword>
<evidence type="ECO:0000256" key="3">
    <source>
        <dbReference type="ARBA" id="ARBA00022490"/>
    </source>
</evidence>
<organism evidence="10 11">
    <name type="scientific">Sus scrofa</name>
    <name type="common">Pig</name>
    <dbReference type="NCBI Taxonomy" id="9823"/>
    <lineage>
        <taxon>Eukaryota</taxon>
        <taxon>Metazoa</taxon>
        <taxon>Chordata</taxon>
        <taxon>Craniata</taxon>
        <taxon>Vertebrata</taxon>
        <taxon>Euteleostomi</taxon>
        <taxon>Mammalia</taxon>
        <taxon>Eutheria</taxon>
        <taxon>Laurasiatheria</taxon>
        <taxon>Artiodactyla</taxon>
        <taxon>Suina</taxon>
        <taxon>Suidae</taxon>
        <taxon>Sus</taxon>
    </lineage>
</organism>
<dbReference type="InterPro" id="IPR006630">
    <property type="entry name" value="La_HTH"/>
</dbReference>
<dbReference type="InterPro" id="IPR036390">
    <property type="entry name" value="WH_DNA-bd_sf"/>
</dbReference>
<feature type="compositionally biased region" description="Basic and acidic residues" evidence="8">
    <location>
        <begin position="945"/>
        <end position="964"/>
    </location>
</feature>
<feature type="compositionally biased region" description="Basic and acidic residues" evidence="8">
    <location>
        <begin position="1459"/>
        <end position="1474"/>
    </location>
</feature>
<keyword evidence="5 7" id="KW-0694">RNA-binding</keyword>
<evidence type="ECO:0000313" key="10">
    <source>
        <dbReference type="Ensembl" id="ENSSSCP00030045692.1"/>
    </source>
</evidence>
<evidence type="ECO:0000256" key="5">
    <source>
        <dbReference type="ARBA" id="ARBA00022884"/>
    </source>
</evidence>
<feature type="compositionally biased region" description="Polar residues" evidence="8">
    <location>
        <begin position="994"/>
        <end position="1007"/>
    </location>
</feature>
<feature type="region of interest" description="Disordered" evidence="8">
    <location>
        <begin position="945"/>
        <end position="1012"/>
    </location>
</feature>
<evidence type="ECO:0000256" key="6">
    <source>
        <dbReference type="ARBA" id="ARBA00022990"/>
    </source>
</evidence>
<dbReference type="GO" id="GO:0003730">
    <property type="term" value="F:mRNA 3'-UTR binding"/>
    <property type="evidence" value="ECO:0007669"/>
    <property type="project" value="UniProtKB-ARBA"/>
</dbReference>
<dbReference type="CDD" id="cd12706">
    <property type="entry name" value="RRM_LARP5"/>
    <property type="match status" value="1"/>
</dbReference>
<feature type="compositionally biased region" description="Low complexity" evidence="8">
    <location>
        <begin position="109"/>
        <end position="123"/>
    </location>
</feature>
<dbReference type="Gene3D" id="1.10.10.10">
    <property type="entry name" value="Winged helix-like DNA-binding domain superfamily/Winged helix DNA-binding domain"/>
    <property type="match status" value="1"/>
</dbReference>
<feature type="compositionally biased region" description="Polar residues" evidence="8">
    <location>
        <begin position="33"/>
        <end position="42"/>
    </location>
</feature>
<keyword evidence="3" id="KW-0963">Cytoplasm</keyword>
<dbReference type="SUPFAM" id="SSF46785">
    <property type="entry name" value="Winged helix' DNA-binding domain"/>
    <property type="match status" value="1"/>
</dbReference>
<feature type="compositionally biased region" description="Basic and acidic residues" evidence="8">
    <location>
        <begin position="328"/>
        <end position="341"/>
    </location>
</feature>
<dbReference type="PANTHER" id="PTHR22792:SF43">
    <property type="entry name" value="LA-RELATED PROTEIN 4B"/>
    <property type="match status" value="1"/>
</dbReference>
<dbReference type="Ensembl" id="ENSSSCT00030099273.1">
    <property type="protein sequence ID" value="ENSSSCP00030045692.1"/>
    <property type="gene ID" value="ENSSSCG00030070959.1"/>
</dbReference>
<feature type="compositionally biased region" description="Gly residues" evidence="8">
    <location>
        <begin position="697"/>
        <end position="706"/>
    </location>
</feature>
<evidence type="ECO:0000259" key="9">
    <source>
        <dbReference type="PROSITE" id="PS50961"/>
    </source>
</evidence>
<feature type="compositionally biased region" description="Polar residues" evidence="8">
    <location>
        <begin position="1514"/>
        <end position="1523"/>
    </location>
</feature>
<feature type="compositionally biased region" description="Low complexity" evidence="8">
    <location>
        <begin position="46"/>
        <end position="65"/>
    </location>
</feature>
<feature type="compositionally biased region" description="Polar residues" evidence="8">
    <location>
        <begin position="1306"/>
        <end position="1315"/>
    </location>
</feature>
<dbReference type="InterPro" id="IPR058699">
    <property type="entry name" value="RRM_LARP4/4B"/>
</dbReference>
<protein>
    <submittedName>
        <fullName evidence="10">La ribonucleoprotein 4B</fullName>
    </submittedName>
</protein>
<feature type="compositionally biased region" description="Basic residues" evidence="8">
    <location>
        <begin position="1349"/>
        <end position="1359"/>
    </location>
</feature>